<keyword evidence="6" id="KW-0695">RNA-directed DNA polymerase</keyword>
<protein>
    <recommendedName>
        <fullName evidence="8">Reverse transcriptase RNase H-like domain-containing protein</fullName>
    </recommendedName>
</protein>
<reference evidence="9 10" key="1">
    <citation type="submission" date="2017-11" db="EMBL/GenBank/DDBJ databases">
        <title>De-novo sequencing of pomegranate (Punica granatum L.) genome.</title>
        <authorList>
            <person name="Akparov Z."/>
            <person name="Amiraslanov A."/>
            <person name="Hajiyeva S."/>
            <person name="Abbasov M."/>
            <person name="Kaur K."/>
            <person name="Hamwieh A."/>
            <person name="Solovyev V."/>
            <person name="Salamov A."/>
            <person name="Braich B."/>
            <person name="Kosarev P."/>
            <person name="Mahmoud A."/>
            <person name="Hajiyev E."/>
            <person name="Babayeva S."/>
            <person name="Izzatullayeva V."/>
            <person name="Mammadov A."/>
            <person name="Mammadov A."/>
            <person name="Sharifova S."/>
            <person name="Ojaghi J."/>
            <person name="Eynullazada K."/>
            <person name="Bayramov B."/>
            <person name="Abdulazimova A."/>
            <person name="Shahmuradov I."/>
        </authorList>
    </citation>
    <scope>NUCLEOTIDE SEQUENCE [LARGE SCALE GENOMIC DNA]</scope>
    <source>
        <strain evidence="10">cv. AG2017</strain>
        <tissue evidence="9">Leaf</tissue>
    </source>
</reference>
<dbReference type="EMBL" id="PGOL01008040">
    <property type="protein sequence ID" value="PKI32101.1"/>
    <property type="molecule type" value="Genomic_DNA"/>
</dbReference>
<evidence type="ECO:0000313" key="10">
    <source>
        <dbReference type="Proteomes" id="UP000233551"/>
    </source>
</evidence>
<feature type="domain" description="Reverse transcriptase RNase H-like" evidence="8">
    <location>
        <begin position="102"/>
        <end position="187"/>
    </location>
</feature>
<evidence type="ECO:0000313" key="9">
    <source>
        <dbReference type="EMBL" id="PKI32101.1"/>
    </source>
</evidence>
<accession>A0A2I0HKB2</accession>
<sequence length="243" mass="27651">MKKCIFMRSEVLFLGYIVSADGLSLDSSKVEAVRQWPKPANITKVRRFHGLASFYRRFIPHFNSIMAPLTDCMKGGRFKWTEGAEMAFQKINERLTTVPILVGIGAVLSQNNRLIAFFSEKLKGAKVKYSTYDVEFYAIVQVVKHWRHYLFHNEFILYTDHEALKHLHSQNKVSACHASWVAYLECFTFVVKHKSGVTNHVANALSRRRSILSSMTVEMLMDMLDVQLGEKKTRTGGGVGAAL</sequence>
<proteinExistence type="predicted"/>
<dbReference type="SUPFAM" id="SSF56672">
    <property type="entry name" value="DNA/RNA polymerases"/>
    <property type="match status" value="1"/>
</dbReference>
<feature type="chain" id="PRO_5014196005" description="Reverse transcriptase RNase H-like domain-containing protein" evidence="7">
    <location>
        <begin position="23"/>
        <end position="243"/>
    </location>
</feature>
<keyword evidence="3" id="KW-0540">Nuclease</keyword>
<dbReference type="PANTHER" id="PTHR37984:SF5">
    <property type="entry name" value="PROTEIN NYNRIN-LIKE"/>
    <property type="match status" value="1"/>
</dbReference>
<dbReference type="InterPro" id="IPR043502">
    <property type="entry name" value="DNA/RNA_pol_sf"/>
</dbReference>
<dbReference type="FunFam" id="3.30.70.270:FF:000020">
    <property type="entry name" value="Transposon Tf2-6 polyprotein-like Protein"/>
    <property type="match status" value="1"/>
</dbReference>
<dbReference type="GO" id="GO:0016787">
    <property type="term" value="F:hydrolase activity"/>
    <property type="evidence" value="ECO:0007669"/>
    <property type="project" value="UniProtKB-KW"/>
</dbReference>
<evidence type="ECO:0000256" key="1">
    <source>
        <dbReference type="ARBA" id="ARBA00022679"/>
    </source>
</evidence>
<dbReference type="STRING" id="22663.A0A2I0HKB2"/>
<evidence type="ECO:0000256" key="6">
    <source>
        <dbReference type="ARBA" id="ARBA00022918"/>
    </source>
</evidence>
<dbReference type="PANTHER" id="PTHR37984">
    <property type="entry name" value="PROTEIN CBG26694"/>
    <property type="match status" value="1"/>
</dbReference>
<dbReference type="InterPro" id="IPR050951">
    <property type="entry name" value="Retrovirus_Pol_polyprotein"/>
</dbReference>
<evidence type="ECO:0000256" key="2">
    <source>
        <dbReference type="ARBA" id="ARBA00022695"/>
    </source>
</evidence>
<organism evidence="9 10">
    <name type="scientific">Punica granatum</name>
    <name type="common">Pomegranate</name>
    <dbReference type="NCBI Taxonomy" id="22663"/>
    <lineage>
        <taxon>Eukaryota</taxon>
        <taxon>Viridiplantae</taxon>
        <taxon>Streptophyta</taxon>
        <taxon>Embryophyta</taxon>
        <taxon>Tracheophyta</taxon>
        <taxon>Spermatophyta</taxon>
        <taxon>Magnoliopsida</taxon>
        <taxon>eudicotyledons</taxon>
        <taxon>Gunneridae</taxon>
        <taxon>Pentapetalae</taxon>
        <taxon>rosids</taxon>
        <taxon>malvids</taxon>
        <taxon>Myrtales</taxon>
        <taxon>Lythraceae</taxon>
        <taxon>Punica</taxon>
    </lineage>
</organism>
<dbReference type="Pfam" id="PF17917">
    <property type="entry name" value="RT_RNaseH"/>
    <property type="match status" value="1"/>
</dbReference>
<evidence type="ECO:0000259" key="8">
    <source>
        <dbReference type="Pfam" id="PF17917"/>
    </source>
</evidence>
<keyword evidence="2" id="KW-0548">Nucleotidyltransferase</keyword>
<keyword evidence="10" id="KW-1185">Reference proteome</keyword>
<gene>
    <name evidence="9" type="ORF">CRG98_047508</name>
</gene>
<dbReference type="InterPro" id="IPR041373">
    <property type="entry name" value="RT_RNaseH"/>
</dbReference>
<dbReference type="Proteomes" id="UP000233551">
    <property type="component" value="Unassembled WGS sequence"/>
</dbReference>
<dbReference type="GO" id="GO:0004519">
    <property type="term" value="F:endonuclease activity"/>
    <property type="evidence" value="ECO:0007669"/>
    <property type="project" value="UniProtKB-KW"/>
</dbReference>
<feature type="signal peptide" evidence="7">
    <location>
        <begin position="1"/>
        <end position="22"/>
    </location>
</feature>
<keyword evidence="4" id="KW-0255">Endonuclease</keyword>
<name>A0A2I0HKB2_PUNGR</name>
<dbReference type="Gene3D" id="3.30.70.270">
    <property type="match status" value="1"/>
</dbReference>
<comment type="caution">
    <text evidence="9">The sequence shown here is derived from an EMBL/GenBank/DDBJ whole genome shotgun (WGS) entry which is preliminary data.</text>
</comment>
<keyword evidence="7" id="KW-0732">Signal</keyword>
<dbReference type="GO" id="GO:0003964">
    <property type="term" value="F:RNA-directed DNA polymerase activity"/>
    <property type="evidence" value="ECO:0007669"/>
    <property type="project" value="UniProtKB-KW"/>
</dbReference>
<evidence type="ECO:0000256" key="5">
    <source>
        <dbReference type="ARBA" id="ARBA00022801"/>
    </source>
</evidence>
<dbReference type="InterPro" id="IPR043128">
    <property type="entry name" value="Rev_trsase/Diguanyl_cyclase"/>
</dbReference>
<evidence type="ECO:0000256" key="3">
    <source>
        <dbReference type="ARBA" id="ARBA00022722"/>
    </source>
</evidence>
<evidence type="ECO:0000256" key="4">
    <source>
        <dbReference type="ARBA" id="ARBA00022759"/>
    </source>
</evidence>
<evidence type="ECO:0000256" key="7">
    <source>
        <dbReference type="SAM" id="SignalP"/>
    </source>
</evidence>
<keyword evidence="1" id="KW-0808">Transferase</keyword>
<keyword evidence="5" id="KW-0378">Hydrolase</keyword>
<dbReference type="CDD" id="cd09274">
    <property type="entry name" value="RNase_HI_RT_Ty3"/>
    <property type="match status" value="1"/>
</dbReference>
<dbReference type="AlphaFoldDB" id="A0A2I0HKB2"/>